<comment type="caution">
    <text evidence="1">The sequence shown here is derived from an EMBL/GenBank/DDBJ whole genome shotgun (WGS) entry which is preliminary data.</text>
</comment>
<name>A0A3L7A300_9HYPH</name>
<accession>A0A3L7A300</accession>
<organism evidence="1 2">
    <name type="scientific">Xanthobacter tagetidis</name>
    <dbReference type="NCBI Taxonomy" id="60216"/>
    <lineage>
        <taxon>Bacteria</taxon>
        <taxon>Pseudomonadati</taxon>
        <taxon>Pseudomonadota</taxon>
        <taxon>Alphaproteobacteria</taxon>
        <taxon>Hyphomicrobiales</taxon>
        <taxon>Xanthobacteraceae</taxon>
        <taxon>Xanthobacter</taxon>
    </lineage>
</organism>
<dbReference type="AlphaFoldDB" id="A0A3L7A300"/>
<dbReference type="EMBL" id="RCTF01000021">
    <property type="protein sequence ID" value="RLP73981.1"/>
    <property type="molecule type" value="Genomic_DNA"/>
</dbReference>
<evidence type="ECO:0000313" key="2">
    <source>
        <dbReference type="Proteomes" id="UP000269692"/>
    </source>
</evidence>
<reference evidence="1 2" key="1">
    <citation type="submission" date="2018-10" db="EMBL/GenBank/DDBJ databases">
        <title>Xanthobacter tagetidis genome sequencing and assembly.</title>
        <authorList>
            <person name="Maclea K.S."/>
            <person name="Goen A.E."/>
            <person name="Fatima S.A."/>
        </authorList>
    </citation>
    <scope>NUCLEOTIDE SEQUENCE [LARGE SCALE GENOMIC DNA]</scope>
    <source>
        <strain evidence="1 2">ATCC 700314</strain>
    </source>
</reference>
<dbReference type="RefSeq" id="WP_121625040.1">
    <property type="nucleotide sequence ID" value="NZ_JACIIW010000003.1"/>
</dbReference>
<sequence length="95" mass="10157">MRKTTAAARGERPRTLNAQLRMGDAGRIERLARTDLEAELYYLRLHLEGLELAVRGLDDEGGNPRSLMPLVQSAQDRCAGILAAIGAAASEAGAP</sequence>
<evidence type="ECO:0000313" key="1">
    <source>
        <dbReference type="EMBL" id="RLP73981.1"/>
    </source>
</evidence>
<keyword evidence="2" id="KW-1185">Reference proteome</keyword>
<proteinExistence type="predicted"/>
<dbReference type="Proteomes" id="UP000269692">
    <property type="component" value="Unassembled WGS sequence"/>
</dbReference>
<protein>
    <submittedName>
        <fullName evidence="1">Uncharacterized protein</fullName>
    </submittedName>
</protein>
<gene>
    <name evidence="1" type="ORF">D9R14_19565</name>
</gene>